<name>A0A9D1KPN6_9ACTN</name>
<gene>
    <name evidence="2" type="ORF">IAA98_13495</name>
</gene>
<protein>
    <submittedName>
        <fullName evidence="2">Uncharacterized protein</fullName>
    </submittedName>
</protein>
<reference evidence="2" key="1">
    <citation type="submission" date="2020-10" db="EMBL/GenBank/DDBJ databases">
        <authorList>
            <person name="Gilroy R."/>
        </authorList>
    </citation>
    <scope>NUCLEOTIDE SEQUENCE</scope>
    <source>
        <strain evidence="2">ChiGjej1B1-24693</strain>
    </source>
</reference>
<dbReference type="Proteomes" id="UP000886842">
    <property type="component" value="Unassembled WGS sequence"/>
</dbReference>
<feature type="compositionally biased region" description="Gly residues" evidence="1">
    <location>
        <begin position="29"/>
        <end position="41"/>
    </location>
</feature>
<dbReference type="PROSITE" id="PS51257">
    <property type="entry name" value="PROKAR_LIPOPROTEIN"/>
    <property type="match status" value="1"/>
</dbReference>
<dbReference type="AlphaFoldDB" id="A0A9D1KPN6"/>
<feature type="region of interest" description="Disordered" evidence="1">
    <location>
        <begin position="25"/>
        <end position="47"/>
    </location>
</feature>
<evidence type="ECO:0000313" key="3">
    <source>
        <dbReference type="Proteomes" id="UP000886842"/>
    </source>
</evidence>
<evidence type="ECO:0000313" key="2">
    <source>
        <dbReference type="EMBL" id="HIT76593.1"/>
    </source>
</evidence>
<evidence type="ECO:0000256" key="1">
    <source>
        <dbReference type="SAM" id="MobiDB-lite"/>
    </source>
</evidence>
<organism evidence="2 3">
    <name type="scientific">Candidatus Avipropionibacterium avicola</name>
    <dbReference type="NCBI Taxonomy" id="2840701"/>
    <lineage>
        <taxon>Bacteria</taxon>
        <taxon>Bacillati</taxon>
        <taxon>Actinomycetota</taxon>
        <taxon>Actinomycetes</taxon>
        <taxon>Propionibacteriales</taxon>
        <taxon>Propionibacteriaceae</taxon>
        <taxon>Propionibacteriaceae incertae sedis</taxon>
        <taxon>Candidatus Avipropionibacterium</taxon>
    </lineage>
</organism>
<dbReference type="EMBL" id="DVLP01000396">
    <property type="protein sequence ID" value="HIT76593.1"/>
    <property type="molecule type" value="Genomic_DNA"/>
</dbReference>
<feature type="non-terminal residue" evidence="2">
    <location>
        <position position="187"/>
    </location>
</feature>
<comment type="caution">
    <text evidence="2">The sequence shown here is derived from an EMBL/GenBank/DDBJ whole genome shotgun (WGS) entry which is preliminary data.</text>
</comment>
<dbReference type="Gene3D" id="3.40.190.10">
    <property type="entry name" value="Periplasmic binding protein-like II"/>
    <property type="match status" value="1"/>
</dbReference>
<accession>A0A9D1KPN6</accession>
<reference evidence="2" key="2">
    <citation type="journal article" date="2021" name="PeerJ">
        <title>Extensive microbial diversity within the chicken gut microbiome revealed by metagenomics and culture.</title>
        <authorList>
            <person name="Gilroy R."/>
            <person name="Ravi A."/>
            <person name="Getino M."/>
            <person name="Pursley I."/>
            <person name="Horton D.L."/>
            <person name="Alikhan N.F."/>
            <person name="Baker D."/>
            <person name="Gharbi K."/>
            <person name="Hall N."/>
            <person name="Watson M."/>
            <person name="Adriaenssens E.M."/>
            <person name="Foster-Nyarko E."/>
            <person name="Jarju S."/>
            <person name="Secka A."/>
            <person name="Antonio M."/>
            <person name="Oren A."/>
            <person name="Chaudhuri R.R."/>
            <person name="La Ragione R."/>
            <person name="Hildebrand F."/>
            <person name="Pallen M.J."/>
        </authorList>
    </citation>
    <scope>NUCLEOTIDE SEQUENCE</scope>
    <source>
        <strain evidence="2">ChiGjej1B1-24693</strain>
    </source>
</reference>
<dbReference type="SUPFAM" id="SSF53850">
    <property type="entry name" value="Periplasmic binding protein-like II"/>
    <property type="match status" value="1"/>
</dbReference>
<proteinExistence type="predicted"/>
<sequence>MLNRRSLLAATTAVGVGAGLSACRSGSDGPTGGSGGGGGGSASDVTPTYTEFTGVEADLPGDAELGIPNGFYTYPDAPQKVTEYPLPETEPISILSQGITANVSRNESNWWKMLQADLGNELPTTVILSTQYNEKFQTLVAGDQLPDLVQMVSTPELPKLLEAKFTDLGEFIGGDKVAQYPGLASIP</sequence>